<organism evidence="2 3">
    <name type="scientific">Tenacibaculum phage Gundel_1</name>
    <dbReference type="NCBI Taxonomy" id="2745672"/>
    <lineage>
        <taxon>Viruses</taxon>
        <taxon>Duplodnaviria</taxon>
        <taxon>Heunggongvirae</taxon>
        <taxon>Uroviricota</taxon>
        <taxon>Caudoviricetes</taxon>
        <taxon>Pachyviridae</taxon>
        <taxon>Gundelvirus</taxon>
        <taxon>Gundelvirus Gundel</taxon>
    </lineage>
</organism>
<proteinExistence type="predicted"/>
<feature type="compositionally biased region" description="Basic and acidic residues" evidence="1">
    <location>
        <begin position="1"/>
        <end position="14"/>
    </location>
</feature>
<dbReference type="EMBL" id="MT732474">
    <property type="protein sequence ID" value="QQV91520.1"/>
    <property type="molecule type" value="Genomic_DNA"/>
</dbReference>
<evidence type="ECO:0000256" key="1">
    <source>
        <dbReference type="SAM" id="MobiDB-lite"/>
    </source>
</evidence>
<protein>
    <submittedName>
        <fullName evidence="2">Uncharacterized protein</fullName>
    </submittedName>
</protein>
<evidence type="ECO:0000313" key="2">
    <source>
        <dbReference type="EMBL" id="QQV91520.1"/>
    </source>
</evidence>
<dbReference type="Proteomes" id="UP000693868">
    <property type="component" value="Segment"/>
</dbReference>
<sequence length="42" mass="4853">MSNLKEEYKMKPECEENTSTEQEEPIQEGSKDIIGPRPGDRE</sequence>
<reference evidence="2" key="1">
    <citation type="submission" date="2020-07" db="EMBL/GenBank/DDBJ databases">
        <title>Highly diverse flavobacterial phages as mortality factor during North Sea spring blooms.</title>
        <authorList>
            <person name="Bartlau N."/>
            <person name="Wichels A."/>
            <person name="Krohne G."/>
            <person name="Adriaenssens E.M."/>
            <person name="Heins A."/>
            <person name="Fuchs B.M."/>
            <person name="Amann R."/>
            <person name="Moraru C."/>
        </authorList>
    </citation>
    <scope>NUCLEOTIDE SEQUENCE</scope>
</reference>
<accession>A0A8E4ZMW7</accession>
<gene>
    <name evidence="2" type="ORF">Gundel1_83</name>
</gene>
<feature type="compositionally biased region" description="Acidic residues" evidence="1">
    <location>
        <begin position="15"/>
        <end position="26"/>
    </location>
</feature>
<feature type="region of interest" description="Disordered" evidence="1">
    <location>
        <begin position="1"/>
        <end position="42"/>
    </location>
</feature>
<keyword evidence="3" id="KW-1185">Reference proteome</keyword>
<evidence type="ECO:0000313" key="3">
    <source>
        <dbReference type="Proteomes" id="UP000693868"/>
    </source>
</evidence>
<name>A0A8E4ZMW7_9CAUD</name>